<organism evidence="1">
    <name type="scientific">mine drainage metagenome</name>
    <dbReference type="NCBI Taxonomy" id="410659"/>
    <lineage>
        <taxon>unclassified sequences</taxon>
        <taxon>metagenomes</taxon>
        <taxon>ecological metagenomes</taxon>
    </lineage>
</organism>
<evidence type="ECO:0000313" key="1">
    <source>
        <dbReference type="EMBL" id="CBH96511.1"/>
    </source>
</evidence>
<accession>E6PNK9</accession>
<protein>
    <submittedName>
        <fullName evidence="1">Uncharacterized protein</fullName>
    </submittedName>
</protein>
<name>E6PNK9_9ZZZZ</name>
<dbReference type="EMBL" id="CABM01000027">
    <property type="protein sequence ID" value="CBH96511.1"/>
    <property type="molecule type" value="Genomic_DNA"/>
</dbReference>
<gene>
    <name evidence="1" type="ORF">CARN2_1370</name>
</gene>
<reference evidence="1" key="1">
    <citation type="submission" date="2009-10" db="EMBL/GenBank/DDBJ databases">
        <title>Diversity of trophic interactions inside an arsenic-rich microbial ecosystem.</title>
        <authorList>
            <person name="Bertin P.N."/>
            <person name="Heinrich-Salmeron A."/>
            <person name="Pelletier E."/>
            <person name="Goulhen-Chollet F."/>
            <person name="Arsene-Ploetze F."/>
            <person name="Gallien S."/>
            <person name="Calteau A."/>
            <person name="Vallenet D."/>
            <person name="Casiot C."/>
            <person name="Chane-Woon-Ming B."/>
            <person name="Giloteaux L."/>
            <person name="Barakat M."/>
            <person name="Bonnefoy V."/>
            <person name="Bruneel O."/>
            <person name="Chandler M."/>
            <person name="Cleiss J."/>
            <person name="Duran R."/>
            <person name="Elbaz-Poulichet F."/>
            <person name="Fonknechten N."/>
            <person name="Lauga B."/>
            <person name="Mornico D."/>
            <person name="Ortet P."/>
            <person name="Schaeffer C."/>
            <person name="Siguier P."/>
            <person name="Alexander Thil Smith A."/>
            <person name="Van Dorsselaer A."/>
            <person name="Weissenbach J."/>
            <person name="Medigue C."/>
            <person name="Le Paslier D."/>
        </authorList>
    </citation>
    <scope>NUCLEOTIDE SEQUENCE</scope>
</reference>
<dbReference type="AlphaFoldDB" id="E6PNK9"/>
<comment type="caution">
    <text evidence="1">The sequence shown here is derived from an EMBL/GenBank/DDBJ whole genome shotgun (WGS) entry which is preliminary data.</text>
</comment>
<proteinExistence type="predicted"/>
<sequence>MLYIELEITREGLALATIEHHQRPGACAYRAAHVLPPELAEQARQIGDFLLHDYSRRAELPELGYQPPPSIQE</sequence>